<name>A0ABT0YJS4_9BURK</name>
<evidence type="ECO:0000313" key="1">
    <source>
        <dbReference type="EMBL" id="MCM5678986.1"/>
    </source>
</evidence>
<dbReference type="RefSeq" id="WP_251777178.1">
    <property type="nucleotide sequence ID" value="NZ_JAMKFE010000003.1"/>
</dbReference>
<dbReference type="EMBL" id="JAMKFE010000003">
    <property type="protein sequence ID" value="MCM5678986.1"/>
    <property type="molecule type" value="Genomic_DNA"/>
</dbReference>
<dbReference type="Proteomes" id="UP001165541">
    <property type="component" value="Unassembled WGS sequence"/>
</dbReference>
<accession>A0ABT0YJS4</accession>
<evidence type="ECO:0000313" key="2">
    <source>
        <dbReference type="Proteomes" id="UP001165541"/>
    </source>
</evidence>
<comment type="caution">
    <text evidence="1">The sequence shown here is derived from an EMBL/GenBank/DDBJ whole genome shotgun (WGS) entry which is preliminary data.</text>
</comment>
<keyword evidence="2" id="KW-1185">Reference proteome</keyword>
<evidence type="ECO:0008006" key="3">
    <source>
        <dbReference type="Google" id="ProtNLM"/>
    </source>
</evidence>
<protein>
    <recommendedName>
        <fullName evidence="3">AsmA-like C-terminal domain-containing protein</fullName>
    </recommendedName>
</protein>
<organism evidence="1 2">
    <name type="scientific">Caldimonas mangrovi</name>
    <dbReference type="NCBI Taxonomy" id="2944811"/>
    <lineage>
        <taxon>Bacteria</taxon>
        <taxon>Pseudomonadati</taxon>
        <taxon>Pseudomonadota</taxon>
        <taxon>Betaproteobacteria</taxon>
        <taxon>Burkholderiales</taxon>
        <taxon>Sphaerotilaceae</taxon>
        <taxon>Caldimonas</taxon>
    </lineage>
</organism>
<gene>
    <name evidence="1" type="ORF">M8A51_05510</name>
</gene>
<reference evidence="1" key="1">
    <citation type="submission" date="2022-05" db="EMBL/GenBank/DDBJ databases">
        <title>Schlegelella sp. nov., isolated from mangrove soil.</title>
        <authorList>
            <person name="Liu Y."/>
            <person name="Ge X."/>
            <person name="Liu W."/>
        </authorList>
    </citation>
    <scope>NUCLEOTIDE SEQUENCE</scope>
    <source>
        <strain evidence="1">S2-27</strain>
    </source>
</reference>
<sequence>MQLFQGTGAGLRTSAQDIEARDLQWQLGGLTLRVARARLESLSARFTPAANGRPPRLQQADIGRLQLMGVEVDEAELPDAAPPHGEPWRLDALAGLQGLVHAFVTDAVWVVDAEVQLRLRDGRIDFNGVSVEHIGPDSSMGISRGGVYVDSPKLGREYLYLFTANDVPGARFETLSSGRVRRITDRGQLDLRAFVEGLLAQQPHAWPGKLADRHVAGTLDRTRLTAELQLGDGALGAERQHVVLSGRADGKNRVIVSAAVLSHKLVVRMPDMAASAAQFDLPGLTGSSGAVSADVSLRVAGLGGQARPMVALSLGHLRVENLRLQERQARRSAATAADDPAVG</sequence>
<proteinExistence type="predicted"/>